<reference evidence="2" key="1">
    <citation type="submission" date="2012-04" db="EMBL/GenBank/DDBJ databases">
        <title>The Genome Sequence of Loa loa.</title>
        <authorList>
            <consortium name="The Broad Institute Genome Sequencing Platform"/>
            <consortium name="Broad Institute Genome Sequencing Center for Infectious Disease"/>
            <person name="Nutman T.B."/>
            <person name="Fink D.L."/>
            <person name="Russ C."/>
            <person name="Young S."/>
            <person name="Zeng Q."/>
            <person name="Gargeya S."/>
            <person name="Alvarado L."/>
            <person name="Berlin A."/>
            <person name="Chapman S.B."/>
            <person name="Chen Z."/>
            <person name="Freedman E."/>
            <person name="Gellesch M."/>
            <person name="Goldberg J."/>
            <person name="Griggs A."/>
            <person name="Gujja S."/>
            <person name="Heilman E.R."/>
            <person name="Heiman D."/>
            <person name="Howarth C."/>
            <person name="Mehta T."/>
            <person name="Neiman D."/>
            <person name="Pearson M."/>
            <person name="Roberts A."/>
            <person name="Saif S."/>
            <person name="Shea T."/>
            <person name="Shenoy N."/>
            <person name="Sisk P."/>
            <person name="Stolte C."/>
            <person name="Sykes S."/>
            <person name="White J."/>
            <person name="Yandava C."/>
            <person name="Haas B."/>
            <person name="Henn M.R."/>
            <person name="Nusbaum C."/>
            <person name="Birren B."/>
        </authorList>
    </citation>
    <scope>NUCLEOTIDE SEQUENCE [LARGE SCALE GENOMIC DNA]</scope>
</reference>
<proteinExistence type="predicted"/>
<accession>A0A1S0UK44</accession>
<sequence length="78" mass="8220">MPGGSKNLRPTLRRRSATAALEDVDVPSEDVDVGGGIGDNEVHELVDVEGDAAPNFSQGTTPTTSKIKLCKRQVISTN</sequence>
<name>A0A1S0UK44_LOALO</name>
<gene>
    <name evidence="2" type="ORF">LOAG_17114</name>
</gene>
<feature type="region of interest" description="Disordered" evidence="1">
    <location>
        <begin position="1"/>
        <end position="38"/>
    </location>
</feature>
<dbReference type="EMBL" id="JH712106">
    <property type="protein sequence ID" value="EJD75806.1"/>
    <property type="molecule type" value="Genomic_DNA"/>
</dbReference>
<dbReference type="CTD" id="31251576"/>
<evidence type="ECO:0000313" key="2">
    <source>
        <dbReference type="EMBL" id="EJD75806.1"/>
    </source>
</evidence>
<dbReference type="GeneID" id="31251576"/>
<dbReference type="AlphaFoldDB" id="A0A1S0UK44"/>
<organism evidence="2">
    <name type="scientific">Loa loa</name>
    <name type="common">Eye worm</name>
    <name type="synonym">Filaria loa</name>
    <dbReference type="NCBI Taxonomy" id="7209"/>
    <lineage>
        <taxon>Eukaryota</taxon>
        <taxon>Metazoa</taxon>
        <taxon>Ecdysozoa</taxon>
        <taxon>Nematoda</taxon>
        <taxon>Chromadorea</taxon>
        <taxon>Rhabditida</taxon>
        <taxon>Spirurina</taxon>
        <taxon>Spiruromorpha</taxon>
        <taxon>Filarioidea</taxon>
        <taxon>Onchocercidae</taxon>
        <taxon>Loa</taxon>
    </lineage>
</organism>
<dbReference type="InParanoid" id="A0A1S0UK44"/>
<protein>
    <submittedName>
        <fullName evidence="2">Uncharacterized protein</fullName>
    </submittedName>
</protein>
<dbReference type="RefSeq" id="XP_020306644.1">
    <property type="nucleotide sequence ID" value="XM_020449773.1"/>
</dbReference>
<dbReference type="KEGG" id="loa:LOAG_17114"/>
<feature type="compositionally biased region" description="Acidic residues" evidence="1">
    <location>
        <begin position="22"/>
        <end position="32"/>
    </location>
</feature>
<evidence type="ECO:0000256" key="1">
    <source>
        <dbReference type="SAM" id="MobiDB-lite"/>
    </source>
</evidence>